<evidence type="ECO:0000313" key="3">
    <source>
        <dbReference type="Proteomes" id="UP001234178"/>
    </source>
</evidence>
<evidence type="ECO:0000313" key="2">
    <source>
        <dbReference type="EMBL" id="KAK4018377.1"/>
    </source>
</evidence>
<organism evidence="2 3">
    <name type="scientific">Daphnia magna</name>
    <dbReference type="NCBI Taxonomy" id="35525"/>
    <lineage>
        <taxon>Eukaryota</taxon>
        <taxon>Metazoa</taxon>
        <taxon>Ecdysozoa</taxon>
        <taxon>Arthropoda</taxon>
        <taxon>Crustacea</taxon>
        <taxon>Branchiopoda</taxon>
        <taxon>Diplostraca</taxon>
        <taxon>Cladocera</taxon>
        <taxon>Anomopoda</taxon>
        <taxon>Daphniidae</taxon>
        <taxon>Daphnia</taxon>
    </lineage>
</organism>
<dbReference type="EMBL" id="JAOYFB010000036">
    <property type="protein sequence ID" value="KAK4018377.1"/>
    <property type="molecule type" value="Genomic_DNA"/>
</dbReference>
<gene>
    <name evidence="2" type="ORF">OUZ56_000438</name>
</gene>
<proteinExistence type="predicted"/>
<name>A0ABQ9ZZN4_9CRUS</name>
<dbReference type="Proteomes" id="UP001234178">
    <property type="component" value="Unassembled WGS sequence"/>
</dbReference>
<keyword evidence="1" id="KW-0812">Transmembrane</keyword>
<comment type="caution">
    <text evidence="2">The sequence shown here is derived from an EMBL/GenBank/DDBJ whole genome shotgun (WGS) entry which is preliminary data.</text>
</comment>
<keyword evidence="1" id="KW-1133">Transmembrane helix</keyword>
<feature type="transmembrane region" description="Helical" evidence="1">
    <location>
        <begin position="51"/>
        <end position="73"/>
    </location>
</feature>
<keyword evidence="3" id="KW-1185">Reference proteome</keyword>
<accession>A0ABQ9ZZN4</accession>
<protein>
    <submittedName>
        <fullName evidence="2">Uncharacterized protein</fullName>
    </submittedName>
</protein>
<keyword evidence="1" id="KW-0472">Membrane</keyword>
<sequence>MSCAYKSIDRNDDDDDQKLIWNDGAGAFEKVDGDGCCGLNEEGLMDQSADIARVFFCFFCFFFLLLVPLLLLVSHTQPRQPVVAPPPAISLFANPNRFVFNLNWMIWSRENE</sequence>
<reference evidence="2 3" key="1">
    <citation type="journal article" date="2023" name="Nucleic Acids Res.">
        <title>The hologenome of Daphnia magna reveals possible DNA methylation and microbiome-mediated evolution of the host genome.</title>
        <authorList>
            <person name="Chaturvedi A."/>
            <person name="Li X."/>
            <person name="Dhandapani V."/>
            <person name="Marshall H."/>
            <person name="Kissane S."/>
            <person name="Cuenca-Cambronero M."/>
            <person name="Asole G."/>
            <person name="Calvet F."/>
            <person name="Ruiz-Romero M."/>
            <person name="Marangio P."/>
            <person name="Guigo R."/>
            <person name="Rago D."/>
            <person name="Mirbahai L."/>
            <person name="Eastwood N."/>
            <person name="Colbourne J.K."/>
            <person name="Zhou J."/>
            <person name="Mallon E."/>
            <person name="Orsini L."/>
        </authorList>
    </citation>
    <scope>NUCLEOTIDE SEQUENCE [LARGE SCALE GENOMIC DNA]</scope>
    <source>
        <strain evidence="2">LRV0_1</strain>
    </source>
</reference>
<evidence type="ECO:0000256" key="1">
    <source>
        <dbReference type="SAM" id="Phobius"/>
    </source>
</evidence>